<dbReference type="OrthoDB" id="5363370at2"/>
<dbReference type="InterPro" id="IPR052527">
    <property type="entry name" value="Metal_cation-efflux_comp"/>
</dbReference>
<evidence type="ECO:0000256" key="2">
    <source>
        <dbReference type="ARBA" id="ARBA00022692"/>
    </source>
</evidence>
<feature type="transmembrane region" description="Helical" evidence="5">
    <location>
        <begin position="68"/>
        <end position="87"/>
    </location>
</feature>
<evidence type="ECO:0000256" key="3">
    <source>
        <dbReference type="ARBA" id="ARBA00022989"/>
    </source>
</evidence>
<dbReference type="PANTHER" id="PTHR43847:SF1">
    <property type="entry name" value="BLL3993 PROTEIN"/>
    <property type="match status" value="1"/>
</dbReference>
<accession>A0A3M2HLB6</accession>
<dbReference type="Gene3D" id="1.20.120.1630">
    <property type="match status" value="1"/>
</dbReference>
<keyword evidence="4 5" id="KW-0472">Membrane</keyword>
<keyword evidence="3 5" id="KW-1133">Transmembrane helix</keyword>
<comment type="caution">
    <text evidence="6">The sequence shown here is derived from an EMBL/GenBank/DDBJ whole genome shotgun (WGS) entry which is preliminary data.</text>
</comment>
<dbReference type="RefSeq" id="WP_122102509.1">
    <property type="nucleotide sequence ID" value="NZ_RFLY01000025.1"/>
</dbReference>
<keyword evidence="2 5" id="KW-0812">Transmembrane</keyword>
<keyword evidence="7" id="KW-1185">Reference proteome</keyword>
<comment type="subcellular location">
    <subcellularLocation>
        <location evidence="1">Membrane</location>
        <topology evidence="1">Multi-pass membrane protein</topology>
    </subcellularLocation>
</comment>
<proteinExistence type="predicted"/>
<dbReference type="AlphaFoldDB" id="A0A3M2HLB6"/>
<dbReference type="EMBL" id="RFLY01000025">
    <property type="protein sequence ID" value="RMH87722.1"/>
    <property type="molecule type" value="Genomic_DNA"/>
</dbReference>
<organism evidence="6 7">
    <name type="scientific">Solilutibacter pythonis</name>
    <dbReference type="NCBI Taxonomy" id="2483112"/>
    <lineage>
        <taxon>Bacteria</taxon>
        <taxon>Pseudomonadati</taxon>
        <taxon>Pseudomonadota</taxon>
        <taxon>Gammaproteobacteria</taxon>
        <taxon>Lysobacterales</taxon>
        <taxon>Lysobacteraceae</taxon>
        <taxon>Solilutibacter</taxon>
    </lineage>
</organism>
<evidence type="ECO:0000256" key="1">
    <source>
        <dbReference type="ARBA" id="ARBA00004141"/>
    </source>
</evidence>
<protein>
    <recommendedName>
        <fullName evidence="8">DUF1295 domain-containing protein</fullName>
    </recommendedName>
</protein>
<dbReference type="Pfam" id="PF04140">
    <property type="entry name" value="ICMT"/>
    <property type="match status" value="1"/>
</dbReference>
<evidence type="ECO:0000313" key="7">
    <source>
        <dbReference type="Proteomes" id="UP000275012"/>
    </source>
</evidence>
<sequence length="167" mass="19043">MITLIFVLTFCIRLISLKISTLNEKNLLAAGARQYGKKNSTLLAAVHIVYYFSALAESHIRGITFDGISALGTAIVAFSLLVLFHVIRALGDVWTVKIYIHPQHPINRSWLFRHVRHPNYFLNIIPELIGIGLLCHAWTTMMIGLPVYFAVLAVRIHQEQRAMRHLW</sequence>
<evidence type="ECO:0000256" key="4">
    <source>
        <dbReference type="ARBA" id="ARBA00023136"/>
    </source>
</evidence>
<evidence type="ECO:0000256" key="5">
    <source>
        <dbReference type="SAM" id="Phobius"/>
    </source>
</evidence>
<gene>
    <name evidence="6" type="ORF">EBB59_12635</name>
</gene>
<dbReference type="GO" id="GO:0016020">
    <property type="term" value="C:membrane"/>
    <property type="evidence" value="ECO:0007669"/>
    <property type="project" value="UniProtKB-SubCell"/>
</dbReference>
<dbReference type="Proteomes" id="UP000275012">
    <property type="component" value="Unassembled WGS sequence"/>
</dbReference>
<name>A0A3M2HLB6_9GAMM</name>
<dbReference type="GO" id="GO:0004671">
    <property type="term" value="F:protein C-terminal S-isoprenylcysteine carboxyl O-methyltransferase activity"/>
    <property type="evidence" value="ECO:0007669"/>
    <property type="project" value="InterPro"/>
</dbReference>
<evidence type="ECO:0000313" key="6">
    <source>
        <dbReference type="EMBL" id="RMH87722.1"/>
    </source>
</evidence>
<evidence type="ECO:0008006" key="8">
    <source>
        <dbReference type="Google" id="ProtNLM"/>
    </source>
</evidence>
<dbReference type="PANTHER" id="PTHR43847">
    <property type="entry name" value="BLL3993 PROTEIN"/>
    <property type="match status" value="1"/>
</dbReference>
<dbReference type="InterPro" id="IPR007269">
    <property type="entry name" value="ICMT_MeTrfase"/>
</dbReference>
<reference evidence="6 7" key="1">
    <citation type="submission" date="2018-10" db="EMBL/GenBank/DDBJ databases">
        <title>Proposal of Lysobacter pythonis sp. nov. isolated from royal pythons (Python regius).</title>
        <authorList>
            <person name="Hans-Juergen B."/>
            <person name="Huptas C."/>
            <person name="Sandra B."/>
            <person name="Igor L."/>
            <person name="Joachim S."/>
            <person name="Siegfried S."/>
            <person name="Mareike W."/>
            <person name="Peter K."/>
        </authorList>
    </citation>
    <scope>NUCLEOTIDE SEQUENCE [LARGE SCALE GENOMIC DNA]</scope>
    <source>
        <strain evidence="6 7">4284/11</strain>
    </source>
</reference>
<feature type="transmembrane region" description="Helical" evidence="5">
    <location>
        <begin position="128"/>
        <end position="154"/>
    </location>
</feature>